<dbReference type="GO" id="GO:0030428">
    <property type="term" value="C:cell septum"/>
    <property type="evidence" value="ECO:0007669"/>
    <property type="project" value="UniProtKB-SubCell"/>
</dbReference>
<gene>
    <name evidence="4" type="ORF">LYNGBM3L_35710</name>
</gene>
<dbReference type="EMBL" id="GL890934">
    <property type="protein sequence ID" value="EGJ31651.1"/>
    <property type="molecule type" value="Genomic_DNA"/>
</dbReference>
<dbReference type="PROSITE" id="PS50110">
    <property type="entry name" value="RESPONSE_REGULATORY"/>
    <property type="match status" value="1"/>
</dbReference>
<accession>F4XUU8</accession>
<dbReference type="InterPro" id="IPR024186">
    <property type="entry name" value="Sig_transdc_resp-reg_PatA"/>
</dbReference>
<dbReference type="SMART" id="SM00448">
    <property type="entry name" value="REC"/>
    <property type="match status" value="1"/>
</dbReference>
<reference evidence="5" key="1">
    <citation type="journal article" date="2011" name="Proc. Natl. Acad. Sci. U.S.A.">
        <title>Genomic insights into the physiology and ecology of the marine filamentous cyanobacterium Lyngbya majuscula.</title>
        <authorList>
            <person name="Jones A.C."/>
            <person name="Monroe E.A."/>
            <person name="Podell S."/>
            <person name="Hess W.R."/>
            <person name="Klages S."/>
            <person name="Esquenazi E."/>
            <person name="Niessen S."/>
            <person name="Hoover H."/>
            <person name="Rothmann M."/>
            <person name="Lasken R.S."/>
            <person name="Yates J.R.III."/>
            <person name="Reinhardt R."/>
            <person name="Kube M."/>
            <person name="Burkart M.D."/>
            <person name="Allen E.E."/>
            <person name="Dorrestein P.C."/>
            <person name="Gerwick W.H."/>
            <person name="Gerwick L."/>
        </authorList>
    </citation>
    <scope>NUCLEOTIDE SEQUENCE [LARGE SCALE GENOMIC DNA]</scope>
    <source>
        <strain evidence="5">3L</strain>
    </source>
</reference>
<name>F4XUU8_9CYAN</name>
<evidence type="ECO:0000259" key="3">
    <source>
        <dbReference type="PROSITE" id="PS50110"/>
    </source>
</evidence>
<evidence type="ECO:0000313" key="4">
    <source>
        <dbReference type="EMBL" id="EGJ31651.1"/>
    </source>
</evidence>
<evidence type="ECO:0000256" key="2">
    <source>
        <dbReference type="PROSITE-ProRule" id="PRU00169"/>
    </source>
</evidence>
<dbReference type="Pfam" id="PF00072">
    <property type="entry name" value="Response_reg"/>
    <property type="match status" value="1"/>
</dbReference>
<dbReference type="eggNOG" id="COG3706">
    <property type="taxonomic scope" value="Bacteria"/>
</dbReference>
<dbReference type="InterPro" id="IPR050595">
    <property type="entry name" value="Bact_response_regulator"/>
</dbReference>
<dbReference type="GO" id="GO:0000160">
    <property type="term" value="P:phosphorelay signal transduction system"/>
    <property type="evidence" value="ECO:0007669"/>
    <property type="project" value="UniProtKB-KW"/>
</dbReference>
<dbReference type="PIRSF" id="PIRSF005897">
    <property type="entry name" value="RR_PatA"/>
    <property type="match status" value="1"/>
</dbReference>
<proteinExistence type="predicted"/>
<dbReference type="GO" id="GO:0043158">
    <property type="term" value="P:heterocyst development"/>
    <property type="evidence" value="ECO:0007669"/>
    <property type="project" value="UniProtKB-KW"/>
</dbReference>
<dbReference type="InterPro" id="IPR011006">
    <property type="entry name" value="CheY-like_superfamily"/>
</dbReference>
<keyword evidence="1 2" id="KW-0597">Phosphoprotein</keyword>
<evidence type="ECO:0000256" key="1">
    <source>
        <dbReference type="ARBA" id="ARBA00022553"/>
    </source>
</evidence>
<dbReference type="HOGENOM" id="CLU_031371_0_0_3"/>
<dbReference type="PANTHER" id="PTHR44591">
    <property type="entry name" value="STRESS RESPONSE REGULATOR PROTEIN 1"/>
    <property type="match status" value="1"/>
</dbReference>
<keyword evidence="5" id="KW-1185">Reference proteome</keyword>
<dbReference type="RefSeq" id="WP_008186497.1">
    <property type="nucleotide sequence ID" value="NZ_GL890934.1"/>
</dbReference>
<dbReference type="Proteomes" id="UP000003959">
    <property type="component" value="Unassembled WGS sequence"/>
</dbReference>
<evidence type="ECO:0000313" key="5">
    <source>
        <dbReference type="Proteomes" id="UP000003959"/>
    </source>
</evidence>
<feature type="modified residue" description="4-aspartylphosphate" evidence="2">
    <location>
        <position position="331"/>
    </location>
</feature>
<dbReference type="Gene3D" id="3.40.50.2300">
    <property type="match status" value="1"/>
</dbReference>
<dbReference type="InterPro" id="IPR001789">
    <property type="entry name" value="Sig_transdc_resp-reg_receiver"/>
</dbReference>
<dbReference type="Pfam" id="PF14332">
    <property type="entry name" value="DUF4388"/>
    <property type="match status" value="1"/>
</dbReference>
<organism evidence="4 5">
    <name type="scientific">Moorena producens 3L</name>
    <dbReference type="NCBI Taxonomy" id="489825"/>
    <lineage>
        <taxon>Bacteria</taxon>
        <taxon>Bacillati</taxon>
        <taxon>Cyanobacteriota</taxon>
        <taxon>Cyanophyceae</taxon>
        <taxon>Coleofasciculales</taxon>
        <taxon>Coleofasciculaceae</taxon>
        <taxon>Moorena</taxon>
    </lineage>
</organism>
<dbReference type="InterPro" id="IPR025497">
    <property type="entry name" value="PatA-like_N"/>
</dbReference>
<dbReference type="PANTHER" id="PTHR44591:SF23">
    <property type="entry name" value="CHEY SUBFAMILY"/>
    <property type="match status" value="1"/>
</dbReference>
<dbReference type="OrthoDB" id="505173at2"/>
<dbReference type="AlphaFoldDB" id="F4XUU8"/>
<sequence>MMAIEQNYPLIPIKEFTSVKQAGLFEILKQPRFSGQLILSDPSKQEWIFHIYMGRLMYATGGTHPVRRWRRNLLIHCPQTSAQLSSLQEDLANTNWEDVNVCWDYHLLCLWVDLHKVTRDQAIKMIQSVMVEILFDVTQGMQITYQIKPDSSSSLSSFFKPLVLIDAEQVIHEADELWEAWQSARVADRCPNRAPIIRQPEQLRVKTSPQAYQTMTKLLNGQYTLRDLAILMKRDARAVTLSILPHLQSGLVELIDIPDLPAPVSLPPNETSVKIVPEQKPLIACVDDSPLICQSMEKILTSEGYRFVAINDALRAIATLLATKPELIFLDLVMPNANGYEICGQLRRLSFFRNTPIVILTGNDGIIDRVRAKMVGSSDFMSKPINPEEVLSVIIKHLKQVNYN</sequence>
<dbReference type="SUPFAM" id="SSF52172">
    <property type="entry name" value="CheY-like"/>
    <property type="match status" value="1"/>
</dbReference>
<protein>
    <submittedName>
        <fullName evidence="4">Two-component response regulator, CheY subfamily</fullName>
    </submittedName>
</protein>
<feature type="domain" description="Response regulatory" evidence="3">
    <location>
        <begin position="282"/>
        <end position="398"/>
    </location>
</feature>